<feature type="compositionally biased region" description="Basic and acidic residues" evidence="1">
    <location>
        <begin position="292"/>
        <end position="301"/>
    </location>
</feature>
<name>K0R6E0_THAOC</name>
<protein>
    <submittedName>
        <fullName evidence="2">Uncharacterized protein</fullName>
    </submittedName>
</protein>
<dbReference type="AlphaFoldDB" id="K0R6E0"/>
<feature type="compositionally biased region" description="Basic residues" evidence="1">
    <location>
        <begin position="162"/>
        <end position="172"/>
    </location>
</feature>
<organism evidence="2 3">
    <name type="scientific">Thalassiosira oceanica</name>
    <name type="common">Marine diatom</name>
    <dbReference type="NCBI Taxonomy" id="159749"/>
    <lineage>
        <taxon>Eukaryota</taxon>
        <taxon>Sar</taxon>
        <taxon>Stramenopiles</taxon>
        <taxon>Ochrophyta</taxon>
        <taxon>Bacillariophyta</taxon>
        <taxon>Coscinodiscophyceae</taxon>
        <taxon>Thalassiosirophycidae</taxon>
        <taxon>Thalassiosirales</taxon>
        <taxon>Thalassiosiraceae</taxon>
        <taxon>Thalassiosira</taxon>
    </lineage>
</organism>
<sequence>MAMAAEDEAADRRRALLSLDARRSALLAESEAIVSELTADPGGGVSAVRGPCCHKLAGGLTRLRKPSTAFDFVVLLVRPTRHSSDVPRQHLTRHHSPPECTGGAHGDRHAAGRLRRLPPFRRRRVPRPSPPPSLQRDTDRREGGGEGARFGTRGVGPGRGQAARRTRRGRRDRGREREGEADGSQAPAQVRRAERTGEPGGARVPRRAYWGGGGRGGTGPVPAVRRAADGVPGTTAPRPLRGDRRGVPLESRVGGRTAPGRRRPALRDGGRHGSRGTPVGGRAGAGGGGKAGGDRGGREEEGTGAGGGGGGDEDCGPGGEAEEVGGEGTAGVSHPADRGVGTPFILSRYRRASDGPWDRVSRKESLND</sequence>
<keyword evidence="3" id="KW-1185">Reference proteome</keyword>
<dbReference type="Proteomes" id="UP000266841">
    <property type="component" value="Unassembled WGS sequence"/>
</dbReference>
<feature type="compositionally biased region" description="Gly residues" evidence="1">
    <location>
        <begin position="210"/>
        <end position="219"/>
    </location>
</feature>
<reference evidence="2 3" key="1">
    <citation type="journal article" date="2012" name="Genome Biol.">
        <title>Genome and low-iron response of an oceanic diatom adapted to chronic iron limitation.</title>
        <authorList>
            <person name="Lommer M."/>
            <person name="Specht M."/>
            <person name="Roy A.S."/>
            <person name="Kraemer L."/>
            <person name="Andreson R."/>
            <person name="Gutowska M.A."/>
            <person name="Wolf J."/>
            <person name="Bergner S.V."/>
            <person name="Schilhabel M.B."/>
            <person name="Klostermeier U.C."/>
            <person name="Beiko R.G."/>
            <person name="Rosenstiel P."/>
            <person name="Hippler M."/>
            <person name="Laroche J."/>
        </authorList>
    </citation>
    <scope>NUCLEOTIDE SEQUENCE [LARGE SCALE GENOMIC DNA]</scope>
    <source>
        <strain evidence="2 3">CCMP1005</strain>
    </source>
</reference>
<feature type="compositionally biased region" description="Basic and acidic residues" evidence="1">
    <location>
        <begin position="351"/>
        <end position="368"/>
    </location>
</feature>
<feature type="region of interest" description="Disordered" evidence="1">
    <location>
        <begin position="84"/>
        <end position="368"/>
    </location>
</feature>
<evidence type="ECO:0000313" key="3">
    <source>
        <dbReference type="Proteomes" id="UP000266841"/>
    </source>
</evidence>
<feature type="compositionally biased region" description="Basic residues" evidence="1">
    <location>
        <begin position="111"/>
        <end position="126"/>
    </location>
</feature>
<proteinExistence type="predicted"/>
<dbReference type="EMBL" id="AGNL01050094">
    <property type="protein sequence ID" value="EJK44156.1"/>
    <property type="molecule type" value="Genomic_DNA"/>
</dbReference>
<feature type="compositionally biased region" description="Acidic residues" evidence="1">
    <location>
        <begin position="311"/>
        <end position="325"/>
    </location>
</feature>
<gene>
    <name evidence="2" type="ORF">THAOC_37330</name>
</gene>
<accession>K0R6E0</accession>
<feature type="compositionally biased region" description="Gly residues" evidence="1">
    <location>
        <begin position="278"/>
        <end position="291"/>
    </location>
</feature>
<comment type="caution">
    <text evidence="2">The sequence shown here is derived from an EMBL/GenBank/DDBJ whole genome shotgun (WGS) entry which is preliminary data.</text>
</comment>
<feature type="compositionally biased region" description="Gly residues" evidence="1">
    <location>
        <begin position="145"/>
        <end position="159"/>
    </location>
</feature>
<evidence type="ECO:0000313" key="2">
    <source>
        <dbReference type="EMBL" id="EJK44156.1"/>
    </source>
</evidence>
<evidence type="ECO:0000256" key="1">
    <source>
        <dbReference type="SAM" id="MobiDB-lite"/>
    </source>
</evidence>